<dbReference type="OrthoDB" id="9802228at2"/>
<evidence type="ECO:0000256" key="1">
    <source>
        <dbReference type="ARBA" id="ARBA00001286"/>
    </source>
</evidence>
<dbReference type="GO" id="GO:0032259">
    <property type="term" value="P:methylation"/>
    <property type="evidence" value="ECO:0007669"/>
    <property type="project" value="UniProtKB-KW"/>
</dbReference>
<keyword evidence="4 9" id="KW-0489">Methyltransferase</keyword>
<dbReference type="PROSITE" id="PS00374">
    <property type="entry name" value="MGMT"/>
    <property type="match status" value="1"/>
</dbReference>
<comment type="function">
    <text evidence="9">Involved in the cellular defense against the biological effects of O6-methylguanine (O6-MeG) and O4-methylthymine (O4-MeT) in DNA. Repairs the methylated nucleobase in DNA by stoichiometrically transferring the methyl group to a cysteine residue in the enzyme. This is a suicide reaction: the enzyme is irreversibly inactivated.</text>
</comment>
<dbReference type="Pfam" id="PF02870">
    <property type="entry name" value="Methyltransf_1N"/>
    <property type="match status" value="1"/>
</dbReference>
<comment type="caution">
    <text evidence="12">The sequence shown here is derived from an EMBL/GenBank/DDBJ whole genome shotgun (WGS) entry which is preliminary data.</text>
</comment>
<dbReference type="Pfam" id="PF01035">
    <property type="entry name" value="DNA_binding_1"/>
    <property type="match status" value="1"/>
</dbReference>
<feature type="domain" description="Methylated-DNA-[protein]-cysteine S-methyltransferase DNA binding" evidence="10">
    <location>
        <begin position="80"/>
        <end position="164"/>
    </location>
</feature>
<dbReference type="Gene3D" id="3.30.160.70">
    <property type="entry name" value="Methylated DNA-protein cysteine methyltransferase domain"/>
    <property type="match status" value="1"/>
</dbReference>
<dbReference type="AlphaFoldDB" id="A0A081BL31"/>
<dbReference type="CDD" id="cd06445">
    <property type="entry name" value="ATase"/>
    <property type="match status" value="1"/>
</dbReference>
<evidence type="ECO:0000256" key="4">
    <source>
        <dbReference type="ARBA" id="ARBA00022603"/>
    </source>
</evidence>
<dbReference type="InterPro" id="IPR036388">
    <property type="entry name" value="WH-like_DNA-bd_sf"/>
</dbReference>
<evidence type="ECO:0000259" key="10">
    <source>
        <dbReference type="Pfam" id="PF01035"/>
    </source>
</evidence>
<evidence type="ECO:0000259" key="11">
    <source>
        <dbReference type="Pfam" id="PF02870"/>
    </source>
</evidence>
<dbReference type="GO" id="GO:0005737">
    <property type="term" value="C:cytoplasm"/>
    <property type="evidence" value="ECO:0007669"/>
    <property type="project" value="UniProtKB-SubCell"/>
</dbReference>
<dbReference type="NCBIfam" id="TIGR00589">
    <property type="entry name" value="ogt"/>
    <property type="match status" value="1"/>
</dbReference>
<evidence type="ECO:0000256" key="2">
    <source>
        <dbReference type="ARBA" id="ARBA00008711"/>
    </source>
</evidence>
<evidence type="ECO:0000256" key="6">
    <source>
        <dbReference type="ARBA" id="ARBA00022763"/>
    </source>
</evidence>
<organism evidence="12 13">
    <name type="scientific">Secundilactobacillus oryzae JCM 18671</name>
    <dbReference type="NCBI Taxonomy" id="1291743"/>
    <lineage>
        <taxon>Bacteria</taxon>
        <taxon>Bacillati</taxon>
        <taxon>Bacillota</taxon>
        <taxon>Bacilli</taxon>
        <taxon>Lactobacillales</taxon>
        <taxon>Lactobacillaceae</taxon>
        <taxon>Secundilactobacillus</taxon>
    </lineage>
</organism>
<keyword evidence="3 9" id="KW-0963">Cytoplasm</keyword>
<dbReference type="FunFam" id="1.10.10.10:FF:000214">
    <property type="entry name" value="Methylated-DNA--protein-cysteine methyltransferase"/>
    <property type="match status" value="1"/>
</dbReference>
<evidence type="ECO:0000256" key="3">
    <source>
        <dbReference type="ARBA" id="ARBA00022490"/>
    </source>
</evidence>
<dbReference type="GO" id="GO:0006307">
    <property type="term" value="P:DNA alkylation repair"/>
    <property type="evidence" value="ECO:0007669"/>
    <property type="project" value="UniProtKB-UniRule"/>
</dbReference>
<feature type="active site" description="Nucleophile; methyl group acceptor" evidence="9">
    <location>
        <position position="136"/>
    </location>
</feature>
<comment type="miscellaneous">
    <text evidence="9">This enzyme catalyzes only one turnover and therefore is not strictly catalytic. According to one definition, an enzyme is a biocatalyst that acts repeatedly and over many reaction cycles.</text>
</comment>
<dbReference type="EMBL" id="BBJM01000058">
    <property type="protein sequence ID" value="GAK48749.1"/>
    <property type="molecule type" value="Genomic_DNA"/>
</dbReference>
<gene>
    <name evidence="12" type="primary">ogt</name>
    <name evidence="12" type="ORF">LOSG293_580040</name>
</gene>
<dbReference type="InterPro" id="IPR023546">
    <property type="entry name" value="MGMT"/>
</dbReference>
<dbReference type="GO" id="GO:0003908">
    <property type="term" value="F:methylated-DNA-[protein]-cysteine S-methyltransferase activity"/>
    <property type="evidence" value="ECO:0007669"/>
    <property type="project" value="UniProtKB-UniRule"/>
</dbReference>
<keyword evidence="5 9" id="KW-0808">Transferase</keyword>
<sequence length="170" mass="18785">MLYTATYPSKLGELILLSDEDNLLGLWFKDQKFFGAKYRLEDAEHLESRPISLALNWLAAYFAGENPDASVVPLRPEVTAFRTQVLHELQQVPYGETTTYKALSDQLQKNSEIKANKSRAIGNAVGHNPISLIIPCHRVVGSDGSLTGYAGGIERKKALLAMEQSNLHTA</sequence>
<comment type="catalytic activity">
    <reaction evidence="8 9">
        <text>a 6-O-methyl-2'-deoxyguanosine in DNA + L-cysteinyl-[protein] = S-methyl-L-cysteinyl-[protein] + a 2'-deoxyguanosine in DNA</text>
        <dbReference type="Rhea" id="RHEA:24000"/>
        <dbReference type="Rhea" id="RHEA-COMP:10131"/>
        <dbReference type="Rhea" id="RHEA-COMP:10132"/>
        <dbReference type="Rhea" id="RHEA-COMP:11367"/>
        <dbReference type="Rhea" id="RHEA-COMP:11368"/>
        <dbReference type="ChEBI" id="CHEBI:29950"/>
        <dbReference type="ChEBI" id="CHEBI:82612"/>
        <dbReference type="ChEBI" id="CHEBI:85445"/>
        <dbReference type="ChEBI" id="CHEBI:85448"/>
        <dbReference type="EC" id="2.1.1.63"/>
    </reaction>
</comment>
<keyword evidence="6 9" id="KW-0227">DNA damage</keyword>
<dbReference type="SUPFAM" id="SSF53155">
    <property type="entry name" value="Methylated DNA-protein cysteine methyltransferase domain"/>
    <property type="match status" value="1"/>
</dbReference>
<dbReference type="RefSeq" id="WP_034529772.1">
    <property type="nucleotide sequence ID" value="NZ_BBAZ01000062.1"/>
</dbReference>
<dbReference type="InterPro" id="IPR008332">
    <property type="entry name" value="MethylG_MeTrfase_N"/>
</dbReference>
<evidence type="ECO:0000256" key="7">
    <source>
        <dbReference type="ARBA" id="ARBA00023204"/>
    </source>
</evidence>
<evidence type="ECO:0000313" key="12">
    <source>
        <dbReference type="EMBL" id="GAK48749.1"/>
    </source>
</evidence>
<dbReference type="PANTHER" id="PTHR10815">
    <property type="entry name" value="METHYLATED-DNA--PROTEIN-CYSTEINE METHYLTRANSFERASE"/>
    <property type="match status" value="1"/>
</dbReference>
<dbReference type="Gene3D" id="1.10.10.10">
    <property type="entry name" value="Winged helix-like DNA-binding domain superfamily/Winged helix DNA-binding domain"/>
    <property type="match status" value="1"/>
</dbReference>
<evidence type="ECO:0000256" key="9">
    <source>
        <dbReference type="HAMAP-Rule" id="MF_00772"/>
    </source>
</evidence>
<dbReference type="SUPFAM" id="SSF46767">
    <property type="entry name" value="Methylated DNA-protein cysteine methyltransferase, C-terminal domain"/>
    <property type="match status" value="1"/>
</dbReference>
<dbReference type="PANTHER" id="PTHR10815:SF5">
    <property type="entry name" value="METHYLATED-DNA--PROTEIN-CYSTEINE METHYLTRANSFERASE"/>
    <property type="match status" value="1"/>
</dbReference>
<comment type="subcellular location">
    <subcellularLocation>
        <location evidence="9">Cytoplasm</location>
    </subcellularLocation>
</comment>
<dbReference type="InterPro" id="IPR036217">
    <property type="entry name" value="MethylDNA_cys_MeTrfase_DNAb"/>
</dbReference>
<dbReference type="Proteomes" id="UP000028700">
    <property type="component" value="Unassembled WGS sequence"/>
</dbReference>
<protein>
    <recommendedName>
        <fullName evidence="9">Methylated-DNA--protein-cysteine methyltransferase</fullName>
        <ecNumber evidence="9">2.1.1.63</ecNumber>
    </recommendedName>
    <alternativeName>
        <fullName evidence="9">6-O-methylguanine-DNA methyltransferase</fullName>
        <shortName evidence="9">MGMT</shortName>
    </alternativeName>
    <alternativeName>
        <fullName evidence="9">O-6-methylguanine-DNA-alkyltransferase</fullName>
    </alternativeName>
</protein>
<dbReference type="HAMAP" id="MF_00772">
    <property type="entry name" value="OGT"/>
    <property type="match status" value="1"/>
</dbReference>
<evidence type="ECO:0000256" key="5">
    <source>
        <dbReference type="ARBA" id="ARBA00022679"/>
    </source>
</evidence>
<evidence type="ECO:0000313" key="13">
    <source>
        <dbReference type="Proteomes" id="UP000028700"/>
    </source>
</evidence>
<dbReference type="InterPro" id="IPR036631">
    <property type="entry name" value="MGMT_N_sf"/>
</dbReference>
<dbReference type="EC" id="2.1.1.63" evidence="9"/>
<evidence type="ECO:0000256" key="8">
    <source>
        <dbReference type="ARBA" id="ARBA00049348"/>
    </source>
</evidence>
<keyword evidence="13" id="KW-1185">Reference proteome</keyword>
<keyword evidence="7 9" id="KW-0234">DNA repair</keyword>
<dbReference type="STRING" id="1291743.LOSG293_580040"/>
<dbReference type="InterPro" id="IPR001497">
    <property type="entry name" value="MethylDNA_cys_MeTrfase_AS"/>
</dbReference>
<dbReference type="InterPro" id="IPR014048">
    <property type="entry name" value="MethylDNA_cys_MeTrfase_DNA-bd"/>
</dbReference>
<comment type="similarity">
    <text evidence="2 9">Belongs to the MGMT family.</text>
</comment>
<dbReference type="eggNOG" id="COG0350">
    <property type="taxonomic scope" value="Bacteria"/>
</dbReference>
<reference evidence="12" key="1">
    <citation type="journal article" date="2014" name="Genome Announc.">
        <title>Draft Genome Sequence of Lactobacillus oryzae Strain SG293T.</title>
        <authorList>
            <person name="Tanizawa Y."/>
            <person name="Fujisawa T."/>
            <person name="Mochizuki T."/>
            <person name="Kaminuma E."/>
            <person name="Nakamura Y."/>
            <person name="Tohno M."/>
        </authorList>
    </citation>
    <scope>NUCLEOTIDE SEQUENCE [LARGE SCALE GENOMIC DNA]</scope>
    <source>
        <strain evidence="12">SG293</strain>
    </source>
</reference>
<comment type="catalytic activity">
    <reaction evidence="1 9">
        <text>a 4-O-methyl-thymidine in DNA + L-cysteinyl-[protein] = a thymidine in DNA + S-methyl-L-cysteinyl-[protein]</text>
        <dbReference type="Rhea" id="RHEA:53428"/>
        <dbReference type="Rhea" id="RHEA-COMP:10131"/>
        <dbReference type="Rhea" id="RHEA-COMP:10132"/>
        <dbReference type="Rhea" id="RHEA-COMP:13555"/>
        <dbReference type="Rhea" id="RHEA-COMP:13556"/>
        <dbReference type="ChEBI" id="CHEBI:29950"/>
        <dbReference type="ChEBI" id="CHEBI:82612"/>
        <dbReference type="ChEBI" id="CHEBI:137386"/>
        <dbReference type="ChEBI" id="CHEBI:137387"/>
        <dbReference type="EC" id="2.1.1.63"/>
    </reaction>
</comment>
<proteinExistence type="inferred from homology"/>
<name>A0A081BL31_9LACO</name>
<feature type="domain" description="Methylguanine DNA methyltransferase ribonuclease-like" evidence="11">
    <location>
        <begin position="2"/>
        <end position="75"/>
    </location>
</feature>
<accession>A0A081BL31</accession>